<evidence type="ECO:0000256" key="5">
    <source>
        <dbReference type="ARBA" id="ARBA00022777"/>
    </source>
</evidence>
<keyword evidence="6" id="KW-0175">Coiled coil</keyword>
<feature type="transmembrane region" description="Helical" evidence="7">
    <location>
        <begin position="78"/>
        <end position="98"/>
    </location>
</feature>
<dbReference type="PRINTS" id="PR00344">
    <property type="entry name" value="BCTRLSENSOR"/>
</dbReference>
<comment type="catalytic activity">
    <reaction evidence="1">
        <text>ATP + protein L-histidine = ADP + protein N-phospho-L-histidine.</text>
        <dbReference type="EC" id="2.7.13.3"/>
    </reaction>
</comment>
<evidence type="ECO:0000313" key="9">
    <source>
        <dbReference type="EMBL" id="RAV98645.1"/>
    </source>
</evidence>
<dbReference type="Pfam" id="PF00512">
    <property type="entry name" value="HisKA"/>
    <property type="match status" value="1"/>
</dbReference>
<dbReference type="SUPFAM" id="SSF55874">
    <property type="entry name" value="ATPase domain of HSP90 chaperone/DNA topoisomerase II/histidine kinase"/>
    <property type="match status" value="1"/>
</dbReference>
<keyword evidence="5" id="KW-0418">Kinase</keyword>
<feature type="transmembrane region" description="Helical" evidence="7">
    <location>
        <begin position="137"/>
        <end position="159"/>
    </location>
</feature>
<feature type="domain" description="Histidine kinase" evidence="8">
    <location>
        <begin position="299"/>
        <end position="512"/>
    </location>
</feature>
<dbReference type="InterPro" id="IPR036097">
    <property type="entry name" value="HisK_dim/P_sf"/>
</dbReference>
<keyword evidence="3" id="KW-0597">Phosphoprotein</keyword>
<reference evidence="9 10" key="1">
    <citation type="submission" date="2018-06" db="EMBL/GenBank/DDBJ databases">
        <title>Chryseolinea flavus sp. nov., a member of the phylum Bacteroidetes isolated from soil.</title>
        <authorList>
            <person name="Li Y."/>
            <person name="Wang J."/>
        </authorList>
    </citation>
    <scope>NUCLEOTIDE SEQUENCE [LARGE SCALE GENOMIC DNA]</scope>
    <source>
        <strain evidence="9 10">SDU1-6</strain>
    </source>
</reference>
<dbReference type="RefSeq" id="WP_112749321.1">
    <property type="nucleotide sequence ID" value="NZ_QMFY01000016.1"/>
</dbReference>
<dbReference type="SUPFAM" id="SSF47384">
    <property type="entry name" value="Homodimeric domain of signal transducing histidine kinase"/>
    <property type="match status" value="1"/>
</dbReference>
<evidence type="ECO:0000256" key="7">
    <source>
        <dbReference type="SAM" id="Phobius"/>
    </source>
</evidence>
<keyword evidence="4" id="KW-0808">Transferase</keyword>
<keyword evidence="7" id="KW-0472">Membrane</keyword>
<name>A0A364XW92_9BACT</name>
<dbReference type="InterPro" id="IPR052162">
    <property type="entry name" value="Sensor_kinase/Photoreceptor"/>
</dbReference>
<evidence type="ECO:0000256" key="2">
    <source>
        <dbReference type="ARBA" id="ARBA00012438"/>
    </source>
</evidence>
<dbReference type="InterPro" id="IPR003594">
    <property type="entry name" value="HATPase_dom"/>
</dbReference>
<feature type="transmembrane region" description="Helical" evidence="7">
    <location>
        <begin position="110"/>
        <end position="130"/>
    </location>
</feature>
<keyword evidence="7" id="KW-0812">Transmembrane</keyword>
<dbReference type="SMART" id="SM00388">
    <property type="entry name" value="HisKA"/>
    <property type="match status" value="1"/>
</dbReference>
<dbReference type="PROSITE" id="PS50109">
    <property type="entry name" value="HIS_KIN"/>
    <property type="match status" value="1"/>
</dbReference>
<dbReference type="Gene3D" id="3.30.565.10">
    <property type="entry name" value="Histidine kinase-like ATPase, C-terminal domain"/>
    <property type="match status" value="1"/>
</dbReference>
<feature type="transmembrane region" description="Helical" evidence="7">
    <location>
        <begin position="51"/>
        <end position="71"/>
    </location>
</feature>
<keyword evidence="10" id="KW-1185">Reference proteome</keyword>
<protein>
    <recommendedName>
        <fullName evidence="2">histidine kinase</fullName>
        <ecNumber evidence="2">2.7.13.3</ecNumber>
    </recommendedName>
</protein>
<evidence type="ECO:0000256" key="3">
    <source>
        <dbReference type="ARBA" id="ARBA00022553"/>
    </source>
</evidence>
<organism evidence="9 10">
    <name type="scientific">Pseudochryseolinea flava</name>
    <dbReference type="NCBI Taxonomy" id="2059302"/>
    <lineage>
        <taxon>Bacteria</taxon>
        <taxon>Pseudomonadati</taxon>
        <taxon>Bacteroidota</taxon>
        <taxon>Cytophagia</taxon>
        <taxon>Cytophagales</taxon>
        <taxon>Fulvivirgaceae</taxon>
        <taxon>Pseudochryseolinea</taxon>
    </lineage>
</organism>
<dbReference type="GO" id="GO:0000155">
    <property type="term" value="F:phosphorelay sensor kinase activity"/>
    <property type="evidence" value="ECO:0007669"/>
    <property type="project" value="InterPro"/>
</dbReference>
<evidence type="ECO:0000256" key="6">
    <source>
        <dbReference type="SAM" id="Coils"/>
    </source>
</evidence>
<dbReference type="Proteomes" id="UP000251889">
    <property type="component" value="Unassembled WGS sequence"/>
</dbReference>
<feature type="transmembrane region" description="Helical" evidence="7">
    <location>
        <begin position="171"/>
        <end position="194"/>
    </location>
</feature>
<comment type="caution">
    <text evidence="9">The sequence shown here is derived from an EMBL/GenBank/DDBJ whole genome shotgun (WGS) entry which is preliminary data.</text>
</comment>
<evidence type="ECO:0000256" key="1">
    <source>
        <dbReference type="ARBA" id="ARBA00000085"/>
    </source>
</evidence>
<dbReference type="EC" id="2.7.13.3" evidence="2"/>
<evidence type="ECO:0000259" key="8">
    <source>
        <dbReference type="PROSITE" id="PS50109"/>
    </source>
</evidence>
<dbReference type="OrthoDB" id="5522855at2"/>
<dbReference type="InterPro" id="IPR036890">
    <property type="entry name" value="HATPase_C_sf"/>
</dbReference>
<dbReference type="CDD" id="cd00082">
    <property type="entry name" value="HisKA"/>
    <property type="match status" value="1"/>
</dbReference>
<feature type="coiled-coil region" evidence="6">
    <location>
        <begin position="209"/>
        <end position="271"/>
    </location>
</feature>
<evidence type="ECO:0000256" key="4">
    <source>
        <dbReference type="ARBA" id="ARBA00022679"/>
    </source>
</evidence>
<keyword evidence="7" id="KW-1133">Transmembrane helix</keyword>
<feature type="transmembrane region" description="Helical" evidence="7">
    <location>
        <begin position="26"/>
        <end position="45"/>
    </location>
</feature>
<dbReference type="SMART" id="SM00387">
    <property type="entry name" value="HATPase_c"/>
    <property type="match status" value="1"/>
</dbReference>
<accession>A0A364XW92</accession>
<dbReference type="PANTHER" id="PTHR43304">
    <property type="entry name" value="PHYTOCHROME-LIKE PROTEIN CPH1"/>
    <property type="match status" value="1"/>
</dbReference>
<dbReference type="EMBL" id="QMFY01000016">
    <property type="protein sequence ID" value="RAV98645.1"/>
    <property type="molecule type" value="Genomic_DNA"/>
</dbReference>
<gene>
    <name evidence="9" type="ORF">DQQ10_23205</name>
</gene>
<dbReference type="Gene3D" id="1.10.287.130">
    <property type="match status" value="1"/>
</dbReference>
<evidence type="ECO:0000313" key="10">
    <source>
        <dbReference type="Proteomes" id="UP000251889"/>
    </source>
</evidence>
<dbReference type="InterPro" id="IPR004358">
    <property type="entry name" value="Sig_transdc_His_kin-like_C"/>
</dbReference>
<dbReference type="AlphaFoldDB" id="A0A364XW92"/>
<dbReference type="InterPro" id="IPR003661">
    <property type="entry name" value="HisK_dim/P_dom"/>
</dbReference>
<dbReference type="InterPro" id="IPR005467">
    <property type="entry name" value="His_kinase_dom"/>
</dbReference>
<dbReference type="Pfam" id="PF02518">
    <property type="entry name" value="HATPase_c"/>
    <property type="match status" value="1"/>
</dbReference>
<proteinExistence type="predicted"/>
<dbReference type="PANTHER" id="PTHR43304:SF1">
    <property type="entry name" value="PAC DOMAIN-CONTAINING PROTEIN"/>
    <property type="match status" value="1"/>
</dbReference>
<sequence length="666" mass="77241">MSLWSKITNTGVNFARTPAERRGISLANIISAILVGAQVTLFLLYYQWYGWSAITAAMPIFIFFYLIPILLNRSGHTILSRAWLSILIPVIVTALSIYSKTLYYERQEELDYFTFRFFILAGCTFPLMLFSIREKGYLILFLAFDFLTLLCFDPLHYMFGVPYAKESLTISHYYFTNVVISITFSLIAGAIWFMKRLSEKFEEKNQLLIADLNKSNDQLVEKNAEIEAQNQEIIAQSDNLNYNQQKLTDAYNIIEEQRSLLLRQNKNLSTELIKKNQDLTETNTELIKHNNELRQFSYTVSHNLRGPVASLLGLISLLREEQLTPHDREISIHLKTSAQRLDTIINDLGKIIDIRHDIFQIRQKVNLLREVDEITQVLQKDIEQFDVKIEKHIATTDELYSVQPMVHSILYNLISNAIKYRSPERRPVVEITFRENPQHYIIEVGDNGLGIDLERYKDDLFKLYKRFHYHTEGKGLGLYLVKLQTEALGGSVHVDTEINRSTRFTVYLRKPINISRQVLYKEDHAEIFFDAQINSTGIIWKGPVTSTQYRKVFQKCLDFVKAYNTPNYIADLSNQGIIAREDQQWMFDKILPEASHNGLSRIAAIRPDATEPLVKEYLAGINQTLSSLGVHQEFFLSMDEAVTWIERENEKAALRQMTNGKDHRTR</sequence>